<comment type="caution">
    <text evidence="2">The sequence shown here is derived from an EMBL/GenBank/DDBJ whole genome shotgun (WGS) entry which is preliminary data.</text>
</comment>
<proteinExistence type="predicted"/>
<dbReference type="Proteomes" id="UP000634136">
    <property type="component" value="Unassembled WGS sequence"/>
</dbReference>
<accession>A0A834SZV3</accession>
<evidence type="ECO:0000313" key="3">
    <source>
        <dbReference type="Proteomes" id="UP000634136"/>
    </source>
</evidence>
<protein>
    <submittedName>
        <fullName evidence="2">Uncharacterized protein</fullName>
    </submittedName>
</protein>
<evidence type="ECO:0000256" key="1">
    <source>
        <dbReference type="SAM" id="MobiDB-lite"/>
    </source>
</evidence>
<evidence type="ECO:0000313" key="2">
    <source>
        <dbReference type="EMBL" id="KAF7813145.1"/>
    </source>
</evidence>
<feature type="region of interest" description="Disordered" evidence="1">
    <location>
        <begin position="1"/>
        <end position="70"/>
    </location>
</feature>
<gene>
    <name evidence="2" type="ORF">G2W53_034121</name>
</gene>
<sequence length="70" mass="7828">MRNLERVIVDHAPATNDEKAIRPRQRRSSNDPSDRSGAAATNEIQSVRQEGKIGEKMRGRGKTQKARDGQ</sequence>
<dbReference type="EMBL" id="JAAIUW010000010">
    <property type="protein sequence ID" value="KAF7813145.1"/>
    <property type="molecule type" value="Genomic_DNA"/>
</dbReference>
<name>A0A834SZV3_9FABA</name>
<keyword evidence="3" id="KW-1185">Reference proteome</keyword>
<organism evidence="2 3">
    <name type="scientific">Senna tora</name>
    <dbReference type="NCBI Taxonomy" id="362788"/>
    <lineage>
        <taxon>Eukaryota</taxon>
        <taxon>Viridiplantae</taxon>
        <taxon>Streptophyta</taxon>
        <taxon>Embryophyta</taxon>
        <taxon>Tracheophyta</taxon>
        <taxon>Spermatophyta</taxon>
        <taxon>Magnoliopsida</taxon>
        <taxon>eudicotyledons</taxon>
        <taxon>Gunneridae</taxon>
        <taxon>Pentapetalae</taxon>
        <taxon>rosids</taxon>
        <taxon>fabids</taxon>
        <taxon>Fabales</taxon>
        <taxon>Fabaceae</taxon>
        <taxon>Caesalpinioideae</taxon>
        <taxon>Cassia clade</taxon>
        <taxon>Senna</taxon>
    </lineage>
</organism>
<feature type="compositionally biased region" description="Basic and acidic residues" evidence="1">
    <location>
        <begin position="49"/>
        <end position="58"/>
    </location>
</feature>
<dbReference type="AlphaFoldDB" id="A0A834SZV3"/>
<reference evidence="2" key="1">
    <citation type="submission" date="2020-09" db="EMBL/GenBank/DDBJ databases">
        <title>Genome-Enabled Discovery of Anthraquinone Biosynthesis in Senna tora.</title>
        <authorList>
            <person name="Kang S.-H."/>
            <person name="Pandey R.P."/>
            <person name="Lee C.-M."/>
            <person name="Sim J.-S."/>
            <person name="Jeong J.-T."/>
            <person name="Choi B.-S."/>
            <person name="Jung M."/>
            <person name="Ginzburg D."/>
            <person name="Zhao K."/>
            <person name="Won S.Y."/>
            <person name="Oh T.-J."/>
            <person name="Yu Y."/>
            <person name="Kim N.-H."/>
            <person name="Lee O.R."/>
            <person name="Lee T.-H."/>
            <person name="Bashyal P."/>
            <person name="Kim T.-S."/>
            <person name="Lee W.-H."/>
            <person name="Kawkins C."/>
            <person name="Kim C.-K."/>
            <person name="Kim J.S."/>
            <person name="Ahn B.O."/>
            <person name="Rhee S.Y."/>
            <person name="Sohng J.K."/>
        </authorList>
    </citation>
    <scope>NUCLEOTIDE SEQUENCE</scope>
    <source>
        <tissue evidence="2">Leaf</tissue>
    </source>
</reference>